<keyword evidence="3" id="KW-1185">Reference proteome</keyword>
<name>A0A8T0P292_PANVG</name>
<protein>
    <submittedName>
        <fullName evidence="2">Uncharacterized protein</fullName>
    </submittedName>
</protein>
<dbReference type="EMBL" id="CM029052">
    <property type="protein sequence ID" value="KAG2555833.1"/>
    <property type="molecule type" value="Genomic_DNA"/>
</dbReference>
<feature type="region of interest" description="Disordered" evidence="1">
    <location>
        <begin position="63"/>
        <end position="83"/>
    </location>
</feature>
<dbReference type="Proteomes" id="UP000823388">
    <property type="component" value="Chromosome 8N"/>
</dbReference>
<reference evidence="2" key="1">
    <citation type="submission" date="2020-05" db="EMBL/GenBank/DDBJ databases">
        <title>WGS assembly of Panicum virgatum.</title>
        <authorList>
            <person name="Lovell J.T."/>
            <person name="Jenkins J."/>
            <person name="Shu S."/>
            <person name="Juenger T.E."/>
            <person name="Schmutz J."/>
        </authorList>
    </citation>
    <scope>NUCLEOTIDE SEQUENCE</scope>
    <source>
        <strain evidence="2">AP13</strain>
    </source>
</reference>
<dbReference type="AlphaFoldDB" id="A0A8T0P292"/>
<evidence type="ECO:0000313" key="3">
    <source>
        <dbReference type="Proteomes" id="UP000823388"/>
    </source>
</evidence>
<evidence type="ECO:0000256" key="1">
    <source>
        <dbReference type="SAM" id="MobiDB-lite"/>
    </source>
</evidence>
<accession>A0A8T0P292</accession>
<evidence type="ECO:0000313" key="2">
    <source>
        <dbReference type="EMBL" id="KAG2555833.1"/>
    </source>
</evidence>
<gene>
    <name evidence="2" type="ORF">PVAP13_8NG034201</name>
</gene>
<organism evidence="2 3">
    <name type="scientific">Panicum virgatum</name>
    <name type="common">Blackwell switchgrass</name>
    <dbReference type="NCBI Taxonomy" id="38727"/>
    <lineage>
        <taxon>Eukaryota</taxon>
        <taxon>Viridiplantae</taxon>
        <taxon>Streptophyta</taxon>
        <taxon>Embryophyta</taxon>
        <taxon>Tracheophyta</taxon>
        <taxon>Spermatophyta</taxon>
        <taxon>Magnoliopsida</taxon>
        <taxon>Liliopsida</taxon>
        <taxon>Poales</taxon>
        <taxon>Poaceae</taxon>
        <taxon>PACMAD clade</taxon>
        <taxon>Panicoideae</taxon>
        <taxon>Panicodae</taxon>
        <taxon>Paniceae</taxon>
        <taxon>Panicinae</taxon>
        <taxon>Panicum</taxon>
        <taxon>Panicum sect. Hiantes</taxon>
    </lineage>
</organism>
<proteinExistence type="predicted"/>
<comment type="caution">
    <text evidence="2">The sequence shown here is derived from an EMBL/GenBank/DDBJ whole genome shotgun (WGS) entry which is preliminary data.</text>
</comment>
<sequence length="125" mass="13408">MPMGYNTAGGSGVAARSVGAARQRVLRRGEGEGWNRSATGGGLCVGWWGGGRQVPLGRAVAARRDVTNRGGEEERKQSAERKRELGVLEAPPWAGPLVNARMLCLLIIVRKSAGDRVPWQTKLTM</sequence>